<evidence type="ECO:0000259" key="2">
    <source>
        <dbReference type="Pfam" id="PF00485"/>
    </source>
</evidence>
<protein>
    <submittedName>
        <fullName evidence="3">Nucleoside/nucleotide kinase family protein</fullName>
    </submittedName>
</protein>
<accession>A0A7T1T688</accession>
<keyword evidence="3" id="KW-0808">Transferase</keyword>
<dbReference type="InterPro" id="IPR006083">
    <property type="entry name" value="PRK/URK"/>
</dbReference>
<reference evidence="4" key="1">
    <citation type="submission" date="2020-02" db="EMBL/GenBank/DDBJ databases">
        <title>Streptomyces sp. ASO4wet.</title>
        <authorList>
            <person name="Risdian C."/>
            <person name="Landwehr W."/>
            <person name="Schupp P."/>
            <person name="Wink J."/>
        </authorList>
    </citation>
    <scope>NUCLEOTIDE SEQUENCE [LARGE SCALE GENOMIC DNA]</scope>
    <source>
        <strain evidence="4">ASO4wet</strain>
    </source>
</reference>
<sequence length="241" mass="25989">MSSQEASADPQDLLARAARLAAGGTPPRSSPWLRREVPPGGTPTQAEGPGGGRRILGIAGPPGAGKSTLAAFLVDSLGPARAVHVPMDGFHLADAELRRLGCLDRKGAPHTFDPYGYAALLRRLRHPREGETVYAPGFDRELEQPVAGSLPVPPEVPLVVTEGNYLLLDEPAWRPVRPLLDECWWVSLDDGIRLARLIDRHVRYGKSPSEAESWVHRSDEANARVVAAGREAADLVVEFPS</sequence>
<dbReference type="PANTHER" id="PTHR10285">
    <property type="entry name" value="URIDINE KINASE"/>
    <property type="match status" value="1"/>
</dbReference>
<keyword evidence="4" id="KW-1185">Reference proteome</keyword>
<dbReference type="KEGG" id="sbat:G4Z16_13145"/>
<dbReference type="AlphaFoldDB" id="A0A7T1T688"/>
<dbReference type="GO" id="GO:0005524">
    <property type="term" value="F:ATP binding"/>
    <property type="evidence" value="ECO:0007669"/>
    <property type="project" value="InterPro"/>
</dbReference>
<keyword evidence="3" id="KW-0418">Kinase</keyword>
<feature type="domain" description="Phosphoribulokinase/uridine kinase" evidence="2">
    <location>
        <begin position="55"/>
        <end position="238"/>
    </location>
</feature>
<name>A0A7T1T688_9ACTN</name>
<dbReference type="SUPFAM" id="SSF52540">
    <property type="entry name" value="P-loop containing nucleoside triphosphate hydrolases"/>
    <property type="match status" value="1"/>
</dbReference>
<gene>
    <name evidence="3" type="ORF">G4Z16_13145</name>
</gene>
<proteinExistence type="predicted"/>
<dbReference type="InterPro" id="IPR027417">
    <property type="entry name" value="P-loop_NTPase"/>
</dbReference>
<dbReference type="EMBL" id="CP048882">
    <property type="protein sequence ID" value="QPP07172.1"/>
    <property type="molecule type" value="Genomic_DNA"/>
</dbReference>
<evidence type="ECO:0000256" key="1">
    <source>
        <dbReference type="SAM" id="MobiDB-lite"/>
    </source>
</evidence>
<organism evidence="3 4">
    <name type="scientific">Streptomyces bathyalis</name>
    <dbReference type="NCBI Taxonomy" id="2710756"/>
    <lineage>
        <taxon>Bacteria</taxon>
        <taxon>Bacillati</taxon>
        <taxon>Actinomycetota</taxon>
        <taxon>Actinomycetes</taxon>
        <taxon>Kitasatosporales</taxon>
        <taxon>Streptomycetaceae</taxon>
        <taxon>Streptomyces</taxon>
    </lineage>
</organism>
<evidence type="ECO:0000313" key="3">
    <source>
        <dbReference type="EMBL" id="QPP07172.1"/>
    </source>
</evidence>
<dbReference type="Proteomes" id="UP000595046">
    <property type="component" value="Chromosome"/>
</dbReference>
<dbReference type="RefSeq" id="WP_197350962.1">
    <property type="nucleotide sequence ID" value="NZ_CP048882.1"/>
</dbReference>
<dbReference type="Pfam" id="PF00485">
    <property type="entry name" value="PRK"/>
    <property type="match status" value="1"/>
</dbReference>
<evidence type="ECO:0000313" key="4">
    <source>
        <dbReference type="Proteomes" id="UP000595046"/>
    </source>
</evidence>
<dbReference type="GO" id="GO:0016301">
    <property type="term" value="F:kinase activity"/>
    <property type="evidence" value="ECO:0007669"/>
    <property type="project" value="UniProtKB-KW"/>
</dbReference>
<feature type="compositionally biased region" description="Low complexity" evidence="1">
    <location>
        <begin position="13"/>
        <end position="22"/>
    </location>
</feature>
<feature type="region of interest" description="Disordered" evidence="1">
    <location>
        <begin position="1"/>
        <end position="53"/>
    </location>
</feature>
<dbReference type="NCBIfam" id="NF006743">
    <property type="entry name" value="PRK09270.1-2"/>
    <property type="match status" value="1"/>
</dbReference>
<dbReference type="Gene3D" id="3.40.50.300">
    <property type="entry name" value="P-loop containing nucleotide triphosphate hydrolases"/>
    <property type="match status" value="1"/>
</dbReference>